<name>A0A2H3BRZ6_9AGAR</name>
<proteinExistence type="predicted"/>
<dbReference type="Proteomes" id="UP000218334">
    <property type="component" value="Unassembled WGS sequence"/>
</dbReference>
<evidence type="ECO:0000313" key="3">
    <source>
        <dbReference type="Proteomes" id="UP000218334"/>
    </source>
</evidence>
<sequence>MSARFGRPLDIVVCIVYKPDKATRLLDVHLKDLATELRKDLDAIKIPRPPEVNIRPPSLEGIVFSWTTRKHSPLYNLIHNVEKCQDDDTMDYKKAKVLCSIDKILVSEGPPTDFEKLKKLSAAKRVSDSRFSRSQSDSAQTGKSTDQRCESLATDFDQRAKEYEDACRAIAVNQESMLPSKQPSEEPSARKSLAPITFVPASKTSTDQFLAFFPDAVRTEPPSKDPVPPPDNEQASSLIREYWDTRRKMTALIAQAEMVEERLERMGAIQPLKKRATADIPKLLAKAQLDLLRERTERSHTANVLEDVERECRSPVVVPQLLKAVIRSI</sequence>
<dbReference type="AlphaFoldDB" id="A0A2H3BRZ6"/>
<dbReference type="EMBL" id="KZ293422">
    <property type="protein sequence ID" value="PBK72390.1"/>
    <property type="molecule type" value="Genomic_DNA"/>
</dbReference>
<gene>
    <name evidence="2" type="ORF">ARMSODRAFT_954079</name>
</gene>
<evidence type="ECO:0000313" key="2">
    <source>
        <dbReference type="EMBL" id="PBK72390.1"/>
    </source>
</evidence>
<keyword evidence="3" id="KW-1185">Reference proteome</keyword>
<accession>A0A2H3BRZ6</accession>
<protein>
    <submittedName>
        <fullName evidence="2">Uncharacterized protein</fullName>
    </submittedName>
</protein>
<organism evidence="2 3">
    <name type="scientific">Armillaria solidipes</name>
    <dbReference type="NCBI Taxonomy" id="1076256"/>
    <lineage>
        <taxon>Eukaryota</taxon>
        <taxon>Fungi</taxon>
        <taxon>Dikarya</taxon>
        <taxon>Basidiomycota</taxon>
        <taxon>Agaricomycotina</taxon>
        <taxon>Agaricomycetes</taxon>
        <taxon>Agaricomycetidae</taxon>
        <taxon>Agaricales</taxon>
        <taxon>Marasmiineae</taxon>
        <taxon>Physalacriaceae</taxon>
        <taxon>Armillaria</taxon>
    </lineage>
</organism>
<reference evidence="3" key="1">
    <citation type="journal article" date="2017" name="Nat. Ecol. Evol.">
        <title>Genome expansion and lineage-specific genetic innovations in the forest pathogenic fungi Armillaria.</title>
        <authorList>
            <person name="Sipos G."/>
            <person name="Prasanna A.N."/>
            <person name="Walter M.C."/>
            <person name="O'Connor E."/>
            <person name="Balint B."/>
            <person name="Krizsan K."/>
            <person name="Kiss B."/>
            <person name="Hess J."/>
            <person name="Varga T."/>
            <person name="Slot J."/>
            <person name="Riley R."/>
            <person name="Boka B."/>
            <person name="Rigling D."/>
            <person name="Barry K."/>
            <person name="Lee J."/>
            <person name="Mihaltcheva S."/>
            <person name="LaButti K."/>
            <person name="Lipzen A."/>
            <person name="Waldron R."/>
            <person name="Moloney N.M."/>
            <person name="Sperisen C."/>
            <person name="Kredics L."/>
            <person name="Vagvoelgyi C."/>
            <person name="Patrignani A."/>
            <person name="Fitzpatrick D."/>
            <person name="Nagy I."/>
            <person name="Doyle S."/>
            <person name="Anderson J.B."/>
            <person name="Grigoriev I.V."/>
            <person name="Gueldener U."/>
            <person name="Muensterkoetter M."/>
            <person name="Nagy L.G."/>
        </authorList>
    </citation>
    <scope>NUCLEOTIDE SEQUENCE [LARGE SCALE GENOMIC DNA]</scope>
    <source>
        <strain evidence="3">28-4</strain>
    </source>
</reference>
<evidence type="ECO:0000256" key="1">
    <source>
        <dbReference type="SAM" id="MobiDB-lite"/>
    </source>
</evidence>
<feature type="region of interest" description="Disordered" evidence="1">
    <location>
        <begin position="128"/>
        <end position="149"/>
    </location>
</feature>